<dbReference type="AlphaFoldDB" id="A0A0B5AWN7"/>
<dbReference type="KEGG" id="jeo:JMA_38040"/>
<reference evidence="1 2" key="1">
    <citation type="submission" date="2014-08" db="EMBL/GenBank/DDBJ databases">
        <title>Complete genome of a marine bacteria Jeotgalibacillus malaysiensis.</title>
        <authorList>
            <person name="Yaakop A.S."/>
            <person name="Chan K.-G."/>
            <person name="Goh K.M."/>
        </authorList>
    </citation>
    <scope>NUCLEOTIDE SEQUENCE [LARGE SCALE GENOMIC DNA]</scope>
    <source>
        <strain evidence="1 2">D5</strain>
        <plasmid evidence="2">Plasmid</plasmid>
    </source>
</reference>
<name>A0A0B5AWN7_9BACL</name>
<organism evidence="1 2">
    <name type="scientific">Jeotgalibacillus malaysiensis</name>
    <dbReference type="NCBI Taxonomy" id="1508404"/>
    <lineage>
        <taxon>Bacteria</taxon>
        <taxon>Bacillati</taxon>
        <taxon>Bacillota</taxon>
        <taxon>Bacilli</taxon>
        <taxon>Bacillales</taxon>
        <taxon>Caryophanaceae</taxon>
        <taxon>Jeotgalibacillus</taxon>
    </lineage>
</organism>
<dbReference type="HOGENOM" id="CLU_2355965_0_0_9"/>
<keyword evidence="1" id="KW-0614">Plasmid</keyword>
<dbReference type="BioCyc" id="JESP1508404:G14D9-13088-MONOMER"/>
<sequence>MNKYMLTIQDDATMEKLQSFTNVSYVSELMNKIIFVQTTMTQEQLTSYSVNEYKKPPLSPMKNIGLGGLNLWEYIQGEENNTPLKQNREMKRRQSL</sequence>
<evidence type="ECO:0000313" key="1">
    <source>
        <dbReference type="EMBL" id="AJD93122.1"/>
    </source>
</evidence>
<protein>
    <submittedName>
        <fullName evidence="1">Uncharacterized protein</fullName>
    </submittedName>
</protein>
<evidence type="ECO:0000313" key="2">
    <source>
        <dbReference type="Proteomes" id="UP000031449"/>
    </source>
</evidence>
<geneLocation type="plasmid" evidence="2"/>
<gene>
    <name evidence="1" type="ORF">JMA_38040</name>
</gene>
<proteinExistence type="predicted"/>
<dbReference type="EMBL" id="CP009417">
    <property type="protein sequence ID" value="AJD93122.1"/>
    <property type="molecule type" value="Genomic_DNA"/>
</dbReference>
<accession>A0A0B5AWN7</accession>
<keyword evidence="2" id="KW-1185">Reference proteome</keyword>
<dbReference type="Proteomes" id="UP000031449">
    <property type="component" value="Plasmid unnamed"/>
</dbReference>